<name>A0ABX7F9P9_9RHOB</name>
<reference evidence="2 3" key="1">
    <citation type="submission" date="2019-12" db="EMBL/GenBank/DDBJ databases">
        <title>Complete Genome Sequence of a Quorum-Sensing Bacterium,Rhodobacteraceae bacterium C31, Isolated from a marine microalgae symbiotic bacteria.</title>
        <authorList>
            <person name="Zhang Y."/>
        </authorList>
    </citation>
    <scope>NUCLEOTIDE SEQUENCE [LARGE SCALE GENOMIC DNA]</scope>
    <source>
        <strain evidence="2 3">C31</strain>
    </source>
</reference>
<organism evidence="2 3">
    <name type="scientific">Ponticoccus alexandrii</name>
    <dbReference type="NCBI Taxonomy" id="1943633"/>
    <lineage>
        <taxon>Bacteria</taxon>
        <taxon>Pseudomonadati</taxon>
        <taxon>Pseudomonadota</taxon>
        <taxon>Alphaproteobacteria</taxon>
        <taxon>Rhodobacterales</taxon>
        <taxon>Roseobacteraceae</taxon>
        <taxon>Ponticoccus</taxon>
    </lineage>
</organism>
<gene>
    <name evidence="2" type="ORF">GQA70_08145</name>
</gene>
<keyword evidence="1" id="KW-0732">Signal</keyword>
<protein>
    <recommendedName>
        <fullName evidence="4">Right handed beta helix domain-containing protein</fullName>
    </recommendedName>
</protein>
<accession>A0ABX7F9P9</accession>
<evidence type="ECO:0000313" key="2">
    <source>
        <dbReference type="EMBL" id="QRF66279.1"/>
    </source>
</evidence>
<feature type="chain" id="PRO_5045619562" description="Right handed beta helix domain-containing protein" evidence="1">
    <location>
        <begin position="23"/>
        <end position="468"/>
    </location>
</feature>
<dbReference type="Proteomes" id="UP000596387">
    <property type="component" value="Chromosome"/>
</dbReference>
<feature type="signal peptide" evidence="1">
    <location>
        <begin position="1"/>
        <end position="22"/>
    </location>
</feature>
<evidence type="ECO:0000313" key="3">
    <source>
        <dbReference type="Proteomes" id="UP000596387"/>
    </source>
</evidence>
<dbReference type="InterPro" id="IPR011050">
    <property type="entry name" value="Pectin_lyase_fold/virulence"/>
</dbReference>
<proteinExistence type="predicted"/>
<evidence type="ECO:0008006" key="4">
    <source>
        <dbReference type="Google" id="ProtNLM"/>
    </source>
</evidence>
<dbReference type="InterPro" id="IPR012334">
    <property type="entry name" value="Pectin_lyas_fold"/>
</dbReference>
<dbReference type="EMBL" id="CP047166">
    <property type="protein sequence ID" value="QRF66279.1"/>
    <property type="molecule type" value="Genomic_DNA"/>
</dbReference>
<evidence type="ECO:0000256" key="1">
    <source>
        <dbReference type="SAM" id="SignalP"/>
    </source>
</evidence>
<dbReference type="Gene3D" id="2.160.20.10">
    <property type="entry name" value="Single-stranded right-handed beta-helix, Pectin lyase-like"/>
    <property type="match status" value="1"/>
</dbReference>
<dbReference type="RefSeq" id="WP_039615918.1">
    <property type="nucleotide sequence ID" value="NZ_CP047166.1"/>
</dbReference>
<keyword evidence="3" id="KW-1185">Reference proteome</keyword>
<sequence length="468" mass="47563">MPFQTLARQTVALCLLALPVAAQETLVVTTAADSGEGSLRAALEQASGQAAPATIVIFAEGDIAIEETLTYSGQAPLSLFGNATRINAQRDVTLLSLTGGADLYMRNIRLEGPGGWDLENRSAGPAGKGLFVVLRADQTGTQSVELENVQVTGTAGHGIHVTDCFQVEDCGADAGGQDGSAASILLRLNAVEVLGAGRGAFGSDGLRVEERGDGGITLLLNNARFAENGGNGIALNEGQDGDVVLRSSGSAFETNGGYCDPERLARFLPEPPEASFDPGAMAQDSIPGMVGGSPEDACFARAVALHGDGSVADYAFAINAGEGIDIHEAGPGSILSLVERAGVIGNFGAGLDYAEAGEGDIRSTLIGTFARDNAGDAYGHREMGPGDVTGSLVGAVAEGNGGRGFVFEEDGAGDLTVTGYRLRSQYNNGEGPGVEALQMGDGAGAVTLGQSQINDGVEGVGVEVTLDE</sequence>
<dbReference type="SUPFAM" id="SSF51126">
    <property type="entry name" value="Pectin lyase-like"/>
    <property type="match status" value="1"/>
</dbReference>